<dbReference type="InterPro" id="IPR029058">
    <property type="entry name" value="AB_hydrolase_fold"/>
</dbReference>
<dbReference type="Gene3D" id="3.40.50.1820">
    <property type="entry name" value="alpha/beta hydrolase"/>
    <property type="match status" value="1"/>
</dbReference>
<dbReference type="AlphaFoldDB" id="A0A7R8ZR61"/>
<keyword evidence="3" id="KW-0378">Hydrolase</keyword>
<dbReference type="GO" id="GO:0016042">
    <property type="term" value="P:lipid catabolic process"/>
    <property type="evidence" value="ECO:0007669"/>
    <property type="project" value="UniProtKB-KW"/>
</dbReference>
<evidence type="ECO:0000256" key="5">
    <source>
        <dbReference type="ARBA" id="ARBA00023098"/>
    </source>
</evidence>
<evidence type="ECO:0000256" key="1">
    <source>
        <dbReference type="ARBA" id="ARBA00010701"/>
    </source>
</evidence>
<dbReference type="OrthoDB" id="6331586at2759"/>
<sequence length="320" mass="36565">MEIKPVINRRPYQILDVYMYKPEENTFWEGFKMSPLAEAFLPLSAQLPTSEKVSKKIMGYHYTPAAASVPLQTTGDYYAQVLLNRDTRTSSSSERHNFTTMMVLLNNESLRSPLEHTARGTHRNKYNLKTPEIILGFGYLPETHFTTTEDGYILKLHRIRHGKNGSLDDGRVRVPIFLQHGLISSSSDWVITGEGRGLAFLLADQGYDVWMGNTRGNTYSKGHTNPNISNKDYWSFTYDEHGKYDLPAMINHVKKSTGQEKMFYVGHSMGTMMFWVANHYYGQDFANNFIAMFGLGPVSQLQNMVSPLRYLARYADRIAV</sequence>
<reference evidence="9" key="1">
    <citation type="submission" date="2020-11" db="EMBL/GenBank/DDBJ databases">
        <authorList>
            <person name="Tran Van P."/>
        </authorList>
    </citation>
    <scope>NUCLEOTIDE SEQUENCE</scope>
</reference>
<dbReference type="EMBL" id="OB667605">
    <property type="protein sequence ID" value="CAD7234047.1"/>
    <property type="molecule type" value="Genomic_DNA"/>
</dbReference>
<dbReference type="Pfam" id="PF12146">
    <property type="entry name" value="Hydrolase_4"/>
    <property type="match status" value="1"/>
</dbReference>
<evidence type="ECO:0000256" key="6">
    <source>
        <dbReference type="ARBA" id="ARBA00023180"/>
    </source>
</evidence>
<gene>
    <name evidence="9" type="ORF">CTOB1V02_LOCUS11865</name>
</gene>
<feature type="domain" description="Partial AB-hydrolase lipase" evidence="7">
    <location>
        <begin position="131"/>
        <end position="192"/>
    </location>
</feature>
<dbReference type="InterPro" id="IPR022742">
    <property type="entry name" value="Hydrolase_4"/>
</dbReference>
<accession>A0A7R8ZR61</accession>
<keyword evidence="5" id="KW-0443">Lipid metabolism</keyword>
<dbReference type="SUPFAM" id="SSF53474">
    <property type="entry name" value="alpha/beta-Hydrolases"/>
    <property type="match status" value="1"/>
</dbReference>
<dbReference type="Pfam" id="PF04083">
    <property type="entry name" value="Abhydro_lipase"/>
    <property type="match status" value="1"/>
</dbReference>
<proteinExistence type="inferred from homology"/>
<evidence type="ECO:0000256" key="4">
    <source>
        <dbReference type="ARBA" id="ARBA00022963"/>
    </source>
</evidence>
<dbReference type="FunFam" id="3.40.50.1820:FF:000057">
    <property type="entry name" value="Lipase"/>
    <property type="match status" value="1"/>
</dbReference>
<name>A0A7R8ZR61_9CRUS</name>
<evidence type="ECO:0000259" key="8">
    <source>
        <dbReference type="Pfam" id="PF12146"/>
    </source>
</evidence>
<dbReference type="GO" id="GO:0016787">
    <property type="term" value="F:hydrolase activity"/>
    <property type="evidence" value="ECO:0007669"/>
    <property type="project" value="UniProtKB-KW"/>
</dbReference>
<evidence type="ECO:0000259" key="7">
    <source>
        <dbReference type="Pfam" id="PF04083"/>
    </source>
</evidence>
<evidence type="ECO:0000313" key="9">
    <source>
        <dbReference type="EMBL" id="CAD7234047.1"/>
    </source>
</evidence>
<evidence type="ECO:0000256" key="3">
    <source>
        <dbReference type="ARBA" id="ARBA00022801"/>
    </source>
</evidence>
<dbReference type="InterPro" id="IPR006693">
    <property type="entry name" value="AB_hydrolase_lipase"/>
</dbReference>
<comment type="similarity">
    <text evidence="1">Belongs to the AB hydrolase superfamily. Lipase family.</text>
</comment>
<keyword evidence="6" id="KW-0325">Glycoprotein</keyword>
<feature type="non-terminal residue" evidence="9">
    <location>
        <position position="1"/>
    </location>
</feature>
<feature type="domain" description="Serine aminopeptidase S33" evidence="8">
    <location>
        <begin position="197"/>
        <end position="308"/>
    </location>
</feature>
<evidence type="ECO:0000256" key="2">
    <source>
        <dbReference type="ARBA" id="ARBA00022729"/>
    </source>
</evidence>
<keyword evidence="2" id="KW-0732">Signal</keyword>
<keyword evidence="4" id="KW-0442">Lipid degradation</keyword>
<dbReference type="PANTHER" id="PTHR11005">
    <property type="entry name" value="LYSOSOMAL ACID LIPASE-RELATED"/>
    <property type="match status" value="1"/>
</dbReference>
<organism evidence="9">
    <name type="scientific">Cyprideis torosa</name>
    <dbReference type="NCBI Taxonomy" id="163714"/>
    <lineage>
        <taxon>Eukaryota</taxon>
        <taxon>Metazoa</taxon>
        <taxon>Ecdysozoa</taxon>
        <taxon>Arthropoda</taxon>
        <taxon>Crustacea</taxon>
        <taxon>Oligostraca</taxon>
        <taxon>Ostracoda</taxon>
        <taxon>Podocopa</taxon>
        <taxon>Podocopida</taxon>
        <taxon>Cytherocopina</taxon>
        <taxon>Cytheroidea</taxon>
        <taxon>Cytherideidae</taxon>
        <taxon>Cyprideis</taxon>
    </lineage>
</organism>
<protein>
    <submittedName>
        <fullName evidence="9">Uncharacterized protein</fullName>
    </submittedName>
</protein>